<sequence length="46" mass="5679">MAKKNIVRQRRSRERESSKKCREYISNNQYRKLKNKATETAEKYEE</sequence>
<gene>
    <name evidence="1" type="ORF">DHETER_LOCUS3510</name>
</gene>
<protein>
    <submittedName>
        <fullName evidence="1">5707_t:CDS:1</fullName>
    </submittedName>
</protein>
<comment type="caution">
    <text evidence="1">The sequence shown here is derived from an EMBL/GenBank/DDBJ whole genome shotgun (WGS) entry which is preliminary data.</text>
</comment>
<name>A0ACA9L5J6_9GLOM</name>
<organism evidence="1 2">
    <name type="scientific">Dentiscutata heterogama</name>
    <dbReference type="NCBI Taxonomy" id="1316150"/>
    <lineage>
        <taxon>Eukaryota</taxon>
        <taxon>Fungi</taxon>
        <taxon>Fungi incertae sedis</taxon>
        <taxon>Mucoromycota</taxon>
        <taxon>Glomeromycotina</taxon>
        <taxon>Glomeromycetes</taxon>
        <taxon>Diversisporales</taxon>
        <taxon>Gigasporaceae</taxon>
        <taxon>Dentiscutata</taxon>
    </lineage>
</organism>
<keyword evidence="2" id="KW-1185">Reference proteome</keyword>
<reference evidence="1" key="1">
    <citation type="submission" date="2021-06" db="EMBL/GenBank/DDBJ databases">
        <authorList>
            <person name="Kallberg Y."/>
            <person name="Tangrot J."/>
            <person name="Rosling A."/>
        </authorList>
    </citation>
    <scope>NUCLEOTIDE SEQUENCE</scope>
    <source>
        <strain evidence="1">IL203A</strain>
    </source>
</reference>
<proteinExistence type="predicted"/>
<evidence type="ECO:0000313" key="2">
    <source>
        <dbReference type="Proteomes" id="UP000789702"/>
    </source>
</evidence>
<evidence type="ECO:0000313" key="1">
    <source>
        <dbReference type="EMBL" id="CAG8512137.1"/>
    </source>
</evidence>
<dbReference type="Proteomes" id="UP000789702">
    <property type="component" value="Unassembled WGS sequence"/>
</dbReference>
<dbReference type="EMBL" id="CAJVPU010003053">
    <property type="protein sequence ID" value="CAG8512137.1"/>
    <property type="molecule type" value="Genomic_DNA"/>
</dbReference>
<accession>A0ACA9L5J6</accession>